<evidence type="ECO:0000313" key="5">
    <source>
        <dbReference type="Proteomes" id="UP001292094"/>
    </source>
</evidence>
<reference evidence="4" key="1">
    <citation type="submission" date="2023-11" db="EMBL/GenBank/DDBJ databases">
        <title>Genome assemblies of two species of porcelain crab, Petrolisthes cinctipes and Petrolisthes manimaculis (Anomura: Porcellanidae).</title>
        <authorList>
            <person name="Angst P."/>
        </authorList>
    </citation>
    <scope>NUCLEOTIDE SEQUENCE</scope>
    <source>
        <strain evidence="4">PB745_02</strain>
        <tissue evidence="4">Gill</tissue>
    </source>
</reference>
<keyword evidence="2" id="KW-0812">Transmembrane</keyword>
<name>A0AAE1U1R4_9EUCA</name>
<dbReference type="PROSITE" id="PS51390">
    <property type="entry name" value="WAP"/>
    <property type="match status" value="1"/>
</dbReference>
<feature type="compositionally biased region" description="Pro residues" evidence="1">
    <location>
        <begin position="16"/>
        <end position="25"/>
    </location>
</feature>
<evidence type="ECO:0000256" key="1">
    <source>
        <dbReference type="SAM" id="MobiDB-lite"/>
    </source>
</evidence>
<evidence type="ECO:0000313" key="4">
    <source>
        <dbReference type="EMBL" id="KAK4303079.1"/>
    </source>
</evidence>
<comment type="caution">
    <text evidence="4">The sequence shown here is derived from an EMBL/GenBank/DDBJ whole genome shotgun (WGS) entry which is preliminary data.</text>
</comment>
<dbReference type="GO" id="GO:0030414">
    <property type="term" value="F:peptidase inhibitor activity"/>
    <property type="evidence" value="ECO:0007669"/>
    <property type="project" value="InterPro"/>
</dbReference>
<accession>A0AAE1U1R4</accession>
<sequence length="354" mass="39056">MHPTTLLHPHPTYSLPTPPHPTPSPCTPAPYPSFRHSTFPSKQMGRVLLLVGVVAACVALVSATCVKFCNHPNGRPGKYLCCDENPGRCPPVRIVCPAFEATRFIEIRPCNFDPECGSNEKCCFDVCEERTIYMYTCLPQLRGFLLLDSGNRRLQSSGDINTEHITYLLTYILSLTLKMGRVLLVVGVVAACVALVSATCVKFCNHPNGRPGKYLCCDENPGRCPPVREVCPEFGSFIGIRVSPPLRPSNTQHMSWVRLEMARMLLVVAVAAACVALVSASCDSFCQDPDRPRGKYLCCDEKPGRCPPQLFHCHGDASSRGDRPCHFDPECPGDLKCCLFRCFGVKICQIPVRH</sequence>
<dbReference type="InterPro" id="IPR036645">
    <property type="entry name" value="Elafin-like_sf"/>
</dbReference>
<dbReference type="Pfam" id="PF00095">
    <property type="entry name" value="WAP"/>
    <property type="match status" value="2"/>
</dbReference>
<protein>
    <recommendedName>
        <fullName evidence="3">WAP domain-containing protein</fullName>
    </recommendedName>
</protein>
<proteinExistence type="predicted"/>
<keyword evidence="2" id="KW-1133">Transmembrane helix</keyword>
<dbReference type="SUPFAM" id="SSF57256">
    <property type="entry name" value="Elafin-like"/>
    <property type="match status" value="2"/>
</dbReference>
<keyword evidence="5" id="KW-1185">Reference proteome</keyword>
<evidence type="ECO:0000256" key="2">
    <source>
        <dbReference type="SAM" id="Phobius"/>
    </source>
</evidence>
<dbReference type="InterPro" id="IPR008197">
    <property type="entry name" value="WAP_dom"/>
</dbReference>
<feature type="region of interest" description="Disordered" evidence="1">
    <location>
        <begin position="1"/>
        <end position="25"/>
    </location>
</feature>
<organism evidence="4 5">
    <name type="scientific">Petrolisthes manimaculis</name>
    <dbReference type="NCBI Taxonomy" id="1843537"/>
    <lineage>
        <taxon>Eukaryota</taxon>
        <taxon>Metazoa</taxon>
        <taxon>Ecdysozoa</taxon>
        <taxon>Arthropoda</taxon>
        <taxon>Crustacea</taxon>
        <taxon>Multicrustacea</taxon>
        <taxon>Malacostraca</taxon>
        <taxon>Eumalacostraca</taxon>
        <taxon>Eucarida</taxon>
        <taxon>Decapoda</taxon>
        <taxon>Pleocyemata</taxon>
        <taxon>Anomura</taxon>
        <taxon>Galatheoidea</taxon>
        <taxon>Porcellanidae</taxon>
        <taxon>Petrolisthes</taxon>
    </lineage>
</organism>
<gene>
    <name evidence="4" type="ORF">Pmani_024881</name>
</gene>
<keyword evidence="2" id="KW-0472">Membrane</keyword>
<dbReference type="Proteomes" id="UP001292094">
    <property type="component" value="Unassembled WGS sequence"/>
</dbReference>
<feature type="compositionally biased region" description="Low complexity" evidence="1">
    <location>
        <begin position="1"/>
        <end position="15"/>
    </location>
</feature>
<dbReference type="EMBL" id="JAWZYT010002621">
    <property type="protein sequence ID" value="KAK4303079.1"/>
    <property type="molecule type" value="Genomic_DNA"/>
</dbReference>
<dbReference type="SMART" id="SM00217">
    <property type="entry name" value="WAP"/>
    <property type="match status" value="1"/>
</dbReference>
<feature type="domain" description="WAP" evidence="3">
    <location>
        <begin position="299"/>
        <end position="352"/>
    </location>
</feature>
<dbReference type="Gene3D" id="4.10.75.10">
    <property type="entry name" value="Elafin-like"/>
    <property type="match status" value="2"/>
</dbReference>
<dbReference type="GO" id="GO:0005576">
    <property type="term" value="C:extracellular region"/>
    <property type="evidence" value="ECO:0007669"/>
    <property type="project" value="InterPro"/>
</dbReference>
<evidence type="ECO:0000259" key="3">
    <source>
        <dbReference type="PROSITE" id="PS51390"/>
    </source>
</evidence>
<feature type="transmembrane region" description="Helical" evidence="2">
    <location>
        <begin position="264"/>
        <end position="286"/>
    </location>
</feature>
<dbReference type="AlphaFoldDB" id="A0AAE1U1R4"/>
<feature type="transmembrane region" description="Helical" evidence="2">
    <location>
        <begin position="47"/>
        <end position="69"/>
    </location>
</feature>
<feature type="transmembrane region" description="Helical" evidence="2">
    <location>
        <begin position="182"/>
        <end position="204"/>
    </location>
</feature>